<keyword evidence="2" id="KW-1185">Reference proteome</keyword>
<dbReference type="AlphaFoldDB" id="T0HGR8"/>
<sequence>MQFRAQHPFASSDVEKQMSLGYDCPTMLETNGAG</sequence>
<evidence type="ECO:0000313" key="1">
    <source>
        <dbReference type="EMBL" id="EQB11288.1"/>
    </source>
</evidence>
<gene>
    <name evidence="1" type="ORF">RLDS_23075</name>
</gene>
<name>T0HGR8_9SPHN</name>
<organism evidence="1 2">
    <name type="scientific">Sphingobium lactosutens DS20</name>
    <dbReference type="NCBI Taxonomy" id="1331060"/>
    <lineage>
        <taxon>Bacteria</taxon>
        <taxon>Pseudomonadati</taxon>
        <taxon>Pseudomonadota</taxon>
        <taxon>Alphaproteobacteria</taxon>
        <taxon>Sphingomonadales</taxon>
        <taxon>Sphingomonadaceae</taxon>
        <taxon>Sphingobium</taxon>
    </lineage>
</organism>
<accession>T0HGR8</accession>
<comment type="caution">
    <text evidence="1">The sequence shown here is derived from an EMBL/GenBank/DDBJ whole genome shotgun (WGS) entry which is preliminary data.</text>
</comment>
<reference evidence="1 2" key="1">
    <citation type="journal article" date="2013" name="Genome Announc.">
        <title>Draft Genome Sequence of Sphingobium lactosutens Strain DS20T, Isolated from a Hexachlorocyclohexane Dumpsite.</title>
        <authorList>
            <person name="Kumar R."/>
            <person name="Dwivedi V."/>
            <person name="Negi V."/>
            <person name="Khurana J.P."/>
            <person name="Lal R."/>
        </authorList>
    </citation>
    <scope>NUCLEOTIDE SEQUENCE [LARGE SCALE GENOMIC DNA]</scope>
    <source>
        <strain evidence="1 2">DS20</strain>
    </source>
</reference>
<proteinExistence type="predicted"/>
<dbReference type="EMBL" id="ATDP01000107">
    <property type="protein sequence ID" value="EQB11288.1"/>
    <property type="molecule type" value="Genomic_DNA"/>
</dbReference>
<protein>
    <submittedName>
        <fullName evidence="1">Uncharacterized protein</fullName>
    </submittedName>
</protein>
<evidence type="ECO:0000313" key="2">
    <source>
        <dbReference type="Proteomes" id="UP000015531"/>
    </source>
</evidence>
<dbReference type="Proteomes" id="UP000015531">
    <property type="component" value="Unassembled WGS sequence"/>
</dbReference>